<proteinExistence type="inferred from homology"/>
<dbReference type="GO" id="GO:0016301">
    <property type="term" value="F:kinase activity"/>
    <property type="evidence" value="ECO:0007669"/>
    <property type="project" value="UniProtKB-KW"/>
</dbReference>
<dbReference type="PANTHER" id="PTHR18964">
    <property type="entry name" value="ROK (REPRESSOR, ORF, KINASE) FAMILY"/>
    <property type="match status" value="1"/>
</dbReference>
<evidence type="ECO:0000313" key="3">
    <source>
        <dbReference type="Proteomes" id="UP000391834"/>
    </source>
</evidence>
<gene>
    <name evidence="2" type="ORF">PbJCM13498_17150</name>
</gene>
<dbReference type="Pfam" id="PF00480">
    <property type="entry name" value="ROK"/>
    <property type="match status" value="1"/>
</dbReference>
<comment type="caution">
    <text evidence="2">The sequence shown here is derived from an EMBL/GenBank/DDBJ whole genome shotgun (WGS) entry which is preliminary data.</text>
</comment>
<comment type="similarity">
    <text evidence="1">Belongs to the ROK (NagC/XylR) family.</text>
</comment>
<keyword evidence="2" id="KW-0808">Transferase</keyword>
<dbReference type="EMBL" id="BLAX01000001">
    <property type="protein sequence ID" value="GET32852.1"/>
    <property type="molecule type" value="Genomic_DNA"/>
</dbReference>
<dbReference type="InterPro" id="IPR043129">
    <property type="entry name" value="ATPase_NBD"/>
</dbReference>
<evidence type="ECO:0000256" key="1">
    <source>
        <dbReference type="ARBA" id="ARBA00006479"/>
    </source>
</evidence>
<evidence type="ECO:0000313" key="2">
    <source>
        <dbReference type="EMBL" id="GET32852.1"/>
    </source>
</evidence>
<dbReference type="PROSITE" id="PS01125">
    <property type="entry name" value="ROK"/>
    <property type="match status" value="1"/>
</dbReference>
<keyword evidence="3" id="KW-1185">Reference proteome</keyword>
<reference evidence="2 3" key="1">
    <citation type="submission" date="2019-10" db="EMBL/GenBank/DDBJ databases">
        <title>Prolixibacter strains distinguished by the presence of nitrate reductase genes were adept at nitrate-dependent anaerobic corrosion of metallic iron and carbon steel.</title>
        <authorList>
            <person name="Iino T."/>
            <person name="Shono N."/>
            <person name="Ito K."/>
            <person name="Nakamura R."/>
            <person name="Sueoka K."/>
            <person name="Harayama S."/>
            <person name="Ohkuma M."/>
        </authorList>
    </citation>
    <scope>NUCLEOTIDE SEQUENCE [LARGE SCALE GENOMIC DNA]</scope>
    <source>
        <strain evidence="2 3">JCM 13498</strain>
    </source>
</reference>
<dbReference type="PANTHER" id="PTHR18964:SF149">
    <property type="entry name" value="BIFUNCTIONAL UDP-N-ACETYLGLUCOSAMINE 2-EPIMERASE_N-ACETYLMANNOSAMINE KINASE"/>
    <property type="match status" value="1"/>
</dbReference>
<dbReference type="InterPro" id="IPR000600">
    <property type="entry name" value="ROK"/>
</dbReference>
<sequence>MHMKRVAIGIDIGGTNTVLGVVDENGDVLVKDSISTPTHGDAKKYVHSLSDSINELIDSVHKLNADAEVMGIGIGAPNGNYYKGTIEQAANLAFKGVVPLVDMLRENFPHLKALALTNDANAAAMGEMIYGGAKGMKNFVMITLGTGLGSGIVVNGDLVYGHDGFAGEVGHTTVIPHGRVCGCGGEGHLEAYCSAPGIKRTVFELLAKYNDGESELAKYSFGELDSKKVYEAAERGDKIAIEAFEITGEHLGQGLGDTVCHLSPEAIFLFGGPTAAGDFIFKPTKESMERHVLPIFRNKVEILPSKLKSGSAAIVGASALVWKELEKE</sequence>
<dbReference type="Gene3D" id="3.30.420.40">
    <property type="match status" value="2"/>
</dbReference>
<dbReference type="AlphaFoldDB" id="A0A5M4AY81"/>
<dbReference type="InterPro" id="IPR049874">
    <property type="entry name" value="ROK_cs"/>
</dbReference>
<accession>A0A5M4AY81</accession>
<dbReference type="Proteomes" id="UP000391834">
    <property type="component" value="Unassembled WGS sequence"/>
</dbReference>
<dbReference type="SUPFAM" id="SSF53067">
    <property type="entry name" value="Actin-like ATPase domain"/>
    <property type="match status" value="1"/>
</dbReference>
<keyword evidence="2" id="KW-0418">Kinase</keyword>
<protein>
    <submittedName>
        <fullName evidence="2">Glucokinase</fullName>
    </submittedName>
</protein>
<organism evidence="2 3">
    <name type="scientific">Prolixibacter bellariivorans</name>
    <dbReference type="NCBI Taxonomy" id="314319"/>
    <lineage>
        <taxon>Bacteria</taxon>
        <taxon>Pseudomonadati</taxon>
        <taxon>Bacteroidota</taxon>
        <taxon>Bacteroidia</taxon>
        <taxon>Marinilabiliales</taxon>
        <taxon>Prolixibacteraceae</taxon>
        <taxon>Prolixibacter</taxon>
    </lineage>
</organism>
<name>A0A5M4AY81_9BACT</name>